<dbReference type="InterPro" id="IPR001810">
    <property type="entry name" value="F-box_dom"/>
</dbReference>
<dbReference type="PROSITE" id="PS50181">
    <property type="entry name" value="FBOX"/>
    <property type="match status" value="1"/>
</dbReference>
<feature type="domain" description="F-box" evidence="1">
    <location>
        <begin position="1"/>
        <end position="48"/>
    </location>
</feature>
<name>A0A5C3PG95_9APHY</name>
<sequence length="341" mass="40138">MLTTIPQLRLSQIACHLEPLDILQLSRTSKALRRLLLSRTSRHIWITARKRIAPRALPDAPAGLSEPLYAALVFQPTCMACGSRALSVDYALQVRFCRPCWNENVIRGRDLAKAALEDYILDEFFSLLPAETRPRHTLTRKDDRSIAHVEAVKQTKTDRYYWIEFSAIAEQYRQVCELRDEQGFGEFVAERSAATLARLNFHRDLLNWEHDRMVYRHHMVDHRLEEYGYEVADYPSRGVDPEFYMLRYDARYMKPRIWQIIRPKLLEHLEAERSRREKAKWKKRRDLLRGYYRSFRRSDRVVGASDIQKRTLANFEDASQLPCMRALLVAQPPHVGITDCY</sequence>
<dbReference type="EMBL" id="ML211099">
    <property type="protein sequence ID" value="TFK88784.1"/>
    <property type="molecule type" value="Genomic_DNA"/>
</dbReference>
<evidence type="ECO:0000313" key="2">
    <source>
        <dbReference type="EMBL" id="TFK88784.1"/>
    </source>
</evidence>
<evidence type="ECO:0000259" key="1">
    <source>
        <dbReference type="PROSITE" id="PS50181"/>
    </source>
</evidence>
<keyword evidence="3" id="KW-1185">Reference proteome</keyword>
<evidence type="ECO:0000313" key="3">
    <source>
        <dbReference type="Proteomes" id="UP000308197"/>
    </source>
</evidence>
<dbReference type="Proteomes" id="UP000308197">
    <property type="component" value="Unassembled WGS sequence"/>
</dbReference>
<proteinExistence type="predicted"/>
<protein>
    <recommendedName>
        <fullName evidence="1">F-box domain-containing protein</fullName>
    </recommendedName>
</protein>
<organism evidence="2 3">
    <name type="scientific">Polyporus arcularius HHB13444</name>
    <dbReference type="NCBI Taxonomy" id="1314778"/>
    <lineage>
        <taxon>Eukaryota</taxon>
        <taxon>Fungi</taxon>
        <taxon>Dikarya</taxon>
        <taxon>Basidiomycota</taxon>
        <taxon>Agaricomycotina</taxon>
        <taxon>Agaricomycetes</taxon>
        <taxon>Polyporales</taxon>
        <taxon>Polyporaceae</taxon>
        <taxon>Polyporus</taxon>
    </lineage>
</organism>
<gene>
    <name evidence="2" type="ORF">K466DRAFT_56794</name>
</gene>
<dbReference type="STRING" id="1314778.A0A5C3PG95"/>
<accession>A0A5C3PG95</accession>
<dbReference type="InParanoid" id="A0A5C3PG95"/>
<reference evidence="2 3" key="1">
    <citation type="journal article" date="2019" name="Nat. Ecol. Evol.">
        <title>Megaphylogeny resolves global patterns of mushroom evolution.</title>
        <authorList>
            <person name="Varga T."/>
            <person name="Krizsan K."/>
            <person name="Foldi C."/>
            <person name="Dima B."/>
            <person name="Sanchez-Garcia M."/>
            <person name="Sanchez-Ramirez S."/>
            <person name="Szollosi G.J."/>
            <person name="Szarkandi J.G."/>
            <person name="Papp V."/>
            <person name="Albert L."/>
            <person name="Andreopoulos W."/>
            <person name="Angelini C."/>
            <person name="Antonin V."/>
            <person name="Barry K.W."/>
            <person name="Bougher N.L."/>
            <person name="Buchanan P."/>
            <person name="Buyck B."/>
            <person name="Bense V."/>
            <person name="Catcheside P."/>
            <person name="Chovatia M."/>
            <person name="Cooper J."/>
            <person name="Damon W."/>
            <person name="Desjardin D."/>
            <person name="Finy P."/>
            <person name="Geml J."/>
            <person name="Haridas S."/>
            <person name="Hughes K."/>
            <person name="Justo A."/>
            <person name="Karasinski D."/>
            <person name="Kautmanova I."/>
            <person name="Kiss B."/>
            <person name="Kocsube S."/>
            <person name="Kotiranta H."/>
            <person name="LaButti K.M."/>
            <person name="Lechner B.E."/>
            <person name="Liimatainen K."/>
            <person name="Lipzen A."/>
            <person name="Lukacs Z."/>
            <person name="Mihaltcheva S."/>
            <person name="Morgado L.N."/>
            <person name="Niskanen T."/>
            <person name="Noordeloos M.E."/>
            <person name="Ohm R.A."/>
            <person name="Ortiz-Santana B."/>
            <person name="Ovrebo C."/>
            <person name="Racz N."/>
            <person name="Riley R."/>
            <person name="Savchenko A."/>
            <person name="Shiryaev A."/>
            <person name="Soop K."/>
            <person name="Spirin V."/>
            <person name="Szebenyi C."/>
            <person name="Tomsovsky M."/>
            <person name="Tulloss R.E."/>
            <person name="Uehling J."/>
            <person name="Grigoriev I.V."/>
            <person name="Vagvolgyi C."/>
            <person name="Papp T."/>
            <person name="Martin F.M."/>
            <person name="Miettinen O."/>
            <person name="Hibbett D.S."/>
            <person name="Nagy L.G."/>
        </authorList>
    </citation>
    <scope>NUCLEOTIDE SEQUENCE [LARGE SCALE GENOMIC DNA]</scope>
    <source>
        <strain evidence="2 3">HHB13444</strain>
    </source>
</reference>
<dbReference type="AlphaFoldDB" id="A0A5C3PG95"/>